<dbReference type="OMA" id="QEDATHI"/>
<dbReference type="EMBL" id="AMQN01000782">
    <property type="status" value="NOT_ANNOTATED_CDS"/>
    <property type="molecule type" value="Genomic_DNA"/>
</dbReference>
<dbReference type="InterPro" id="IPR007074">
    <property type="entry name" value="LicD/FKTN/FKRP_NTP_transf"/>
</dbReference>
<reference evidence="3 5" key="2">
    <citation type="journal article" date="2013" name="Nature">
        <title>Insights into bilaterian evolution from three spiralian genomes.</title>
        <authorList>
            <person name="Simakov O."/>
            <person name="Marletaz F."/>
            <person name="Cho S.J."/>
            <person name="Edsinger-Gonzales E."/>
            <person name="Havlak P."/>
            <person name="Hellsten U."/>
            <person name="Kuo D.H."/>
            <person name="Larsson T."/>
            <person name="Lv J."/>
            <person name="Arendt D."/>
            <person name="Savage R."/>
            <person name="Osoegawa K."/>
            <person name="de Jong P."/>
            <person name="Grimwood J."/>
            <person name="Chapman J.A."/>
            <person name="Shapiro H."/>
            <person name="Aerts A."/>
            <person name="Otillar R.P."/>
            <person name="Terry A.Y."/>
            <person name="Boore J.L."/>
            <person name="Grigoriev I.V."/>
            <person name="Lindberg D.R."/>
            <person name="Seaver E.C."/>
            <person name="Weisblat D.A."/>
            <person name="Putnam N.H."/>
            <person name="Rokhsar D.S."/>
        </authorList>
    </citation>
    <scope>NUCLEOTIDE SEQUENCE</scope>
    <source>
        <strain evidence="3 5">I ESC-2004</strain>
    </source>
</reference>
<dbReference type="PANTHER" id="PTHR13627">
    <property type="entry name" value="FUKUTIN RELATED PROTEIN"/>
    <property type="match status" value="1"/>
</dbReference>
<dbReference type="EnsemblMetazoa" id="CapteT198719">
    <property type="protein sequence ID" value="CapteP198719"/>
    <property type="gene ID" value="CapteG198719"/>
</dbReference>
<dbReference type="GO" id="GO:0009100">
    <property type="term" value="P:glycoprotein metabolic process"/>
    <property type="evidence" value="ECO:0007669"/>
    <property type="project" value="UniProtKB-ARBA"/>
</dbReference>
<dbReference type="Pfam" id="PF04991">
    <property type="entry name" value="LicD"/>
    <property type="match status" value="1"/>
</dbReference>
<evidence type="ECO:0000313" key="4">
    <source>
        <dbReference type="EnsemblMetazoa" id="CapteP198719"/>
    </source>
</evidence>
<reference evidence="5" key="1">
    <citation type="submission" date="2012-12" db="EMBL/GenBank/DDBJ databases">
        <authorList>
            <person name="Hellsten U."/>
            <person name="Grimwood J."/>
            <person name="Chapman J.A."/>
            <person name="Shapiro H."/>
            <person name="Aerts A."/>
            <person name="Otillar R.P."/>
            <person name="Terry A.Y."/>
            <person name="Boore J.L."/>
            <person name="Simakov O."/>
            <person name="Marletaz F."/>
            <person name="Cho S.-J."/>
            <person name="Edsinger-Gonzales E."/>
            <person name="Havlak P."/>
            <person name="Kuo D.-H."/>
            <person name="Larsson T."/>
            <person name="Lv J."/>
            <person name="Arendt D."/>
            <person name="Savage R."/>
            <person name="Osoegawa K."/>
            <person name="de Jong P."/>
            <person name="Lindberg D.R."/>
            <person name="Seaver E.C."/>
            <person name="Weisblat D.A."/>
            <person name="Putnam N.H."/>
            <person name="Grigoriev I.V."/>
            <person name="Rokhsar D.S."/>
        </authorList>
    </citation>
    <scope>NUCLEOTIDE SEQUENCE</scope>
    <source>
        <strain evidence="5">I ESC-2004</strain>
    </source>
</reference>
<organism evidence="3">
    <name type="scientific">Capitella teleta</name>
    <name type="common">Polychaete worm</name>
    <dbReference type="NCBI Taxonomy" id="283909"/>
    <lineage>
        <taxon>Eukaryota</taxon>
        <taxon>Metazoa</taxon>
        <taxon>Spiralia</taxon>
        <taxon>Lophotrochozoa</taxon>
        <taxon>Annelida</taxon>
        <taxon>Polychaeta</taxon>
        <taxon>Sedentaria</taxon>
        <taxon>Scolecida</taxon>
        <taxon>Capitellidae</taxon>
        <taxon>Capitella</taxon>
    </lineage>
</organism>
<dbReference type="AlphaFoldDB" id="R7V2X4"/>
<keyword evidence="1" id="KW-0472">Membrane</keyword>
<evidence type="ECO:0000313" key="3">
    <source>
        <dbReference type="EMBL" id="ELU12919.1"/>
    </source>
</evidence>
<dbReference type="InterPro" id="IPR052613">
    <property type="entry name" value="LicD_transferase"/>
</dbReference>
<keyword evidence="1" id="KW-1133">Transmembrane helix</keyword>
<feature type="transmembrane region" description="Helical" evidence="1">
    <location>
        <begin position="39"/>
        <end position="58"/>
    </location>
</feature>
<evidence type="ECO:0000313" key="5">
    <source>
        <dbReference type="Proteomes" id="UP000014760"/>
    </source>
</evidence>
<protein>
    <recommendedName>
        <fullName evidence="2">LicD/FKTN/FKRP nucleotidyltransferase domain-containing protein</fullName>
    </recommendedName>
</protein>
<evidence type="ECO:0000259" key="2">
    <source>
        <dbReference type="Pfam" id="PF04991"/>
    </source>
</evidence>
<dbReference type="HOGENOM" id="CLU_797518_0_0_1"/>
<keyword evidence="1" id="KW-0812">Transmembrane</keyword>
<accession>R7V2X4</accession>
<reference evidence="4" key="3">
    <citation type="submission" date="2015-06" db="UniProtKB">
        <authorList>
            <consortium name="EnsemblMetazoa"/>
        </authorList>
    </citation>
    <scope>IDENTIFICATION</scope>
</reference>
<dbReference type="Proteomes" id="UP000014760">
    <property type="component" value="Unassembled WGS sequence"/>
</dbReference>
<keyword evidence="5" id="KW-1185">Reference proteome</keyword>
<dbReference type="STRING" id="283909.R7V2X4"/>
<name>R7V2X4_CAPTE</name>
<gene>
    <name evidence="3" type="ORF">CAPTEDRAFT_198719</name>
</gene>
<sequence length="348" mass="40650">MSVTFGRIKQMPRCESHLRDQRERMQFVGIWMSRNKRGVLLIALGATAFCALYFLTVVTDLNPVRNERYDSGEIDHNEQIHNGVQIRYDRAYNMTELKAQYDLWQQSPMLVGPFKPAFTPEQKAIVLLLMSTFHGMCIEANITYFLYGGSLLGSYRHHDLMPWDDDIDVIVDITQMTSLVEQLEQLPVQFEYFKAGSRMKLCLTESNRTSSYEWGWPYLDINFFEQNATHVWDSSPEFSAFVFPKELIFPLHLRPLNGLLLNAPRDTLRMLRVNYDLIYCKNWHYSHKTEYFTSFKQYKFPCKRFGAAVGRIVRRNIPGKGVLETLFDGGRVVHRVFVAEPTRDNVLI</sequence>
<proteinExistence type="predicted"/>
<dbReference type="PANTHER" id="PTHR13627:SF35">
    <property type="entry name" value="LICD FAMILY PROTEIN"/>
    <property type="match status" value="1"/>
</dbReference>
<dbReference type="EMBL" id="KB295623">
    <property type="protein sequence ID" value="ELU12919.1"/>
    <property type="molecule type" value="Genomic_DNA"/>
</dbReference>
<dbReference type="OrthoDB" id="419198at2759"/>
<evidence type="ECO:0000256" key="1">
    <source>
        <dbReference type="SAM" id="Phobius"/>
    </source>
</evidence>
<feature type="domain" description="LicD/FKTN/FKRP nucleotidyltransferase" evidence="2">
    <location>
        <begin position="137"/>
        <end position="191"/>
    </location>
</feature>